<dbReference type="RefSeq" id="WP_146931866.1">
    <property type="nucleotide sequence ID" value="NZ_CBCSHZ010000005.1"/>
</dbReference>
<evidence type="ECO:0000313" key="3">
    <source>
        <dbReference type="Proteomes" id="UP000321367"/>
    </source>
</evidence>
<accession>A0A5C6ZVC0</accession>
<proteinExistence type="predicted"/>
<dbReference type="PANTHER" id="PTHR35190:SF2">
    <property type="entry name" value="PROTEIN DCD1B"/>
    <property type="match status" value="1"/>
</dbReference>
<dbReference type="InterPro" id="IPR047794">
    <property type="entry name" value="C45_proenzyme-like"/>
</dbReference>
<organism evidence="2 3">
    <name type="scientific">Gillisia hiemivivida</name>
    <dbReference type="NCBI Taxonomy" id="291190"/>
    <lineage>
        <taxon>Bacteria</taxon>
        <taxon>Pseudomonadati</taxon>
        <taxon>Bacteroidota</taxon>
        <taxon>Flavobacteriia</taxon>
        <taxon>Flavobacteriales</taxon>
        <taxon>Flavobacteriaceae</taxon>
        <taxon>Gillisia</taxon>
    </lineage>
</organism>
<dbReference type="Gene3D" id="3.60.60.10">
    <property type="entry name" value="Penicillin V Acylase, Chain A"/>
    <property type="match status" value="1"/>
</dbReference>
<dbReference type="NCBIfam" id="NF040521">
    <property type="entry name" value="C45_proenzyme"/>
    <property type="match status" value="1"/>
</dbReference>
<dbReference type="Gene3D" id="1.25.40.10">
    <property type="entry name" value="Tetratricopeptide repeat domain"/>
    <property type="match status" value="1"/>
</dbReference>
<sequence>MKLIIIRLGAFLFIILLQFSCGINRNMQNRPDISGIENIDTLRTKHNDSLYTIGNNILLKNKYGIWELYIEGDALERGIINGSLTRELIHKQETAFMTRIESLVPSTGYQKFLSKTIGWFNRKIYLHVPEEYKQEIYGISRFALPKYNSFAPAYVRMLYLHGAHDIGHALQDLMLVGCTSFAAWDSKTEDGDLLLGRNFDFYAGDEFAEEKIVAFVNPEAGHKFMMYTWGGMIGVVSGMNEKGLTVTINAGKSKIPLIAKTPISLVAREILQYAENTEEAIAIAQKREVFVSESIMIGSASENKAILIEVSPDNFGVFEVPNSDQLICSNHFQSEVFKDDRRNSESILESHTQYRYDRMKELLATNNSLNPEKAAAILRNKEGLEGVDLGFGNEKAINQLLAHHGIIFKPEERKVWVSANPYQLGAFLAYDLDNAFEIFEKGSNLKSVMNASETIPADEFIYSEEFRDYEEYRVLYSKLHELVSHQKLVKTEDIEKLIQLNPNYWKGFALAGDYYFQQKKYKKAIIYFKQAKMREVTSLTDLNYLEKMIAKSTRKL</sequence>
<dbReference type="GO" id="GO:0016740">
    <property type="term" value="F:transferase activity"/>
    <property type="evidence" value="ECO:0007669"/>
    <property type="project" value="UniProtKB-KW"/>
</dbReference>
<evidence type="ECO:0000313" key="2">
    <source>
        <dbReference type="EMBL" id="TXD94174.1"/>
    </source>
</evidence>
<dbReference type="OrthoDB" id="5480874at2"/>
<dbReference type="SUPFAM" id="SSF48452">
    <property type="entry name" value="TPR-like"/>
    <property type="match status" value="1"/>
</dbReference>
<dbReference type="Pfam" id="PF03417">
    <property type="entry name" value="AAT"/>
    <property type="match status" value="1"/>
</dbReference>
<dbReference type="InterPro" id="IPR011990">
    <property type="entry name" value="TPR-like_helical_dom_sf"/>
</dbReference>
<protein>
    <submittedName>
        <fullName evidence="2">Acyl-CoA--6-aminopenicillanic acid acyl-transferase</fullName>
    </submittedName>
</protein>
<keyword evidence="3" id="KW-1185">Reference proteome</keyword>
<keyword evidence="2" id="KW-0808">Transferase</keyword>
<dbReference type="Proteomes" id="UP000321367">
    <property type="component" value="Unassembled WGS sequence"/>
</dbReference>
<name>A0A5C6ZVC0_9FLAO</name>
<gene>
    <name evidence="2" type="ORF">ES724_07875</name>
</gene>
<feature type="domain" description="Peptidase C45 hydrolase" evidence="1">
    <location>
        <begin position="188"/>
        <end position="385"/>
    </location>
</feature>
<dbReference type="EMBL" id="VORY01000006">
    <property type="protein sequence ID" value="TXD94174.1"/>
    <property type="molecule type" value="Genomic_DNA"/>
</dbReference>
<comment type="caution">
    <text evidence="2">The sequence shown here is derived from an EMBL/GenBank/DDBJ whole genome shotgun (WGS) entry which is preliminary data.</text>
</comment>
<dbReference type="PANTHER" id="PTHR35190">
    <property type="entry name" value="PROTEIN DCD1B"/>
    <property type="match status" value="1"/>
</dbReference>
<dbReference type="InterPro" id="IPR005079">
    <property type="entry name" value="Peptidase_C45_hydrolase"/>
</dbReference>
<dbReference type="InterPro" id="IPR047803">
    <property type="entry name" value="DCD1A/B-like"/>
</dbReference>
<dbReference type="AlphaFoldDB" id="A0A5C6ZVC0"/>
<reference evidence="2 3" key="1">
    <citation type="submission" date="2019-08" db="EMBL/GenBank/DDBJ databases">
        <title>Genome sequence of Gillisia hiemivivida IC154 (type strain).</title>
        <authorList>
            <person name="Bowman J.P."/>
        </authorList>
    </citation>
    <scope>NUCLEOTIDE SEQUENCE [LARGE SCALE GENOMIC DNA]</scope>
    <source>
        <strain evidence="2 3">IC154</strain>
    </source>
</reference>
<evidence type="ECO:0000259" key="1">
    <source>
        <dbReference type="Pfam" id="PF03417"/>
    </source>
</evidence>